<dbReference type="RefSeq" id="WP_209645365.1">
    <property type="nucleotide sequence ID" value="NZ_JAGINW010000001.1"/>
</dbReference>
<evidence type="ECO:0000313" key="2">
    <source>
        <dbReference type="Proteomes" id="UP001519332"/>
    </source>
</evidence>
<proteinExistence type="predicted"/>
<evidence type="ECO:0008006" key="3">
    <source>
        <dbReference type="Google" id="ProtNLM"/>
    </source>
</evidence>
<evidence type="ECO:0000313" key="1">
    <source>
        <dbReference type="EMBL" id="MBP2328361.1"/>
    </source>
</evidence>
<protein>
    <recommendedName>
        <fullName evidence="3">Cupin</fullName>
    </recommendedName>
</protein>
<dbReference type="Proteomes" id="UP001519332">
    <property type="component" value="Unassembled WGS sequence"/>
</dbReference>
<dbReference type="SUPFAM" id="SSF51182">
    <property type="entry name" value="RmlC-like cupins"/>
    <property type="match status" value="1"/>
</dbReference>
<name>A0ABS4TWR8_9PSEU</name>
<reference evidence="1 2" key="1">
    <citation type="submission" date="2021-03" db="EMBL/GenBank/DDBJ databases">
        <title>Sequencing the genomes of 1000 actinobacteria strains.</title>
        <authorList>
            <person name="Klenk H.-P."/>
        </authorList>
    </citation>
    <scope>NUCLEOTIDE SEQUENCE [LARGE SCALE GENOMIC DNA]</scope>
    <source>
        <strain evidence="1 2">DSM 46670</strain>
    </source>
</reference>
<dbReference type="InterPro" id="IPR014710">
    <property type="entry name" value="RmlC-like_jellyroll"/>
</dbReference>
<comment type="caution">
    <text evidence="1">The sequence shown here is derived from an EMBL/GenBank/DDBJ whole genome shotgun (WGS) entry which is preliminary data.</text>
</comment>
<sequence length="120" mass="13801">MTTFDHRDFDKPDEVREFDYGRVELLRFDDAREVGRLTLKPGWRWSTHVKPIAGTDLCQAPHFQYHVSGTLRVRMADGTEFDATPGQVTSLPEGHDAWVVGDEDVVVVDWWGATHYAERQ</sequence>
<accession>A0ABS4TWR8</accession>
<dbReference type="CDD" id="cd06990">
    <property type="entry name" value="cupin_DUF861"/>
    <property type="match status" value="1"/>
</dbReference>
<dbReference type="InterPro" id="IPR011051">
    <property type="entry name" value="RmlC_Cupin_sf"/>
</dbReference>
<dbReference type="Gene3D" id="2.60.120.10">
    <property type="entry name" value="Jelly Rolls"/>
    <property type="match status" value="1"/>
</dbReference>
<gene>
    <name evidence="1" type="ORF">JOF56_008746</name>
</gene>
<organism evidence="1 2">
    <name type="scientific">Kibdelosporangium banguiense</name>
    <dbReference type="NCBI Taxonomy" id="1365924"/>
    <lineage>
        <taxon>Bacteria</taxon>
        <taxon>Bacillati</taxon>
        <taxon>Actinomycetota</taxon>
        <taxon>Actinomycetes</taxon>
        <taxon>Pseudonocardiales</taxon>
        <taxon>Pseudonocardiaceae</taxon>
        <taxon>Kibdelosporangium</taxon>
    </lineage>
</organism>
<dbReference type="EMBL" id="JAGINW010000001">
    <property type="protein sequence ID" value="MBP2328361.1"/>
    <property type="molecule type" value="Genomic_DNA"/>
</dbReference>
<keyword evidence="2" id="KW-1185">Reference proteome</keyword>